<dbReference type="AlphaFoldDB" id="Q0SBM2"/>
<accession>Q0SBM2</accession>
<proteinExistence type="predicted"/>
<gene>
    <name evidence="1" type="ordered locus">RHA1_ro03261</name>
</gene>
<sequence>MHAGPVASDAGAGVHAGVAGHSVVMDSEAARPVDAAVIGGRLVELVGDRDSATLSHALSAMGCNPHPGSGHPDYEQVLAWVIEAIAEVIVARLGPAPSGQEFAVDVHRTDGGVVDPAELPQSGDWVLRTAGAFLADDPEAGAERLAAAGRELDPVQRATLLADALIWLDFLLDVDAPDPPDLAA</sequence>
<dbReference type="HOGENOM" id="CLU_134425_0_0_11"/>
<organism evidence="1 2">
    <name type="scientific">Rhodococcus jostii (strain RHA1)</name>
    <dbReference type="NCBI Taxonomy" id="101510"/>
    <lineage>
        <taxon>Bacteria</taxon>
        <taxon>Bacillati</taxon>
        <taxon>Actinomycetota</taxon>
        <taxon>Actinomycetes</taxon>
        <taxon>Mycobacteriales</taxon>
        <taxon>Nocardiaceae</taxon>
        <taxon>Rhodococcus</taxon>
    </lineage>
</organism>
<evidence type="ECO:0000313" key="1">
    <source>
        <dbReference type="EMBL" id="ABG95064.1"/>
    </source>
</evidence>
<reference evidence="2" key="1">
    <citation type="journal article" date="2006" name="Proc. Natl. Acad. Sci. U.S.A.">
        <title>The complete genome of Rhodococcus sp. RHA1 provides insights into a catabolic powerhouse.</title>
        <authorList>
            <person name="McLeod M.P."/>
            <person name="Warren R.L."/>
            <person name="Hsiao W.W.L."/>
            <person name="Araki N."/>
            <person name="Myhre M."/>
            <person name="Fernandes C."/>
            <person name="Miyazawa D."/>
            <person name="Wong W."/>
            <person name="Lillquist A.L."/>
            <person name="Wang D."/>
            <person name="Dosanjh M."/>
            <person name="Hara H."/>
            <person name="Petrescu A."/>
            <person name="Morin R.D."/>
            <person name="Yang G."/>
            <person name="Stott J.M."/>
            <person name="Schein J.E."/>
            <person name="Shin H."/>
            <person name="Smailus D."/>
            <person name="Siddiqui A.S."/>
            <person name="Marra M.A."/>
            <person name="Jones S.J.M."/>
            <person name="Holt R."/>
            <person name="Brinkman F.S.L."/>
            <person name="Miyauchi K."/>
            <person name="Fukuda M."/>
            <person name="Davies J.E."/>
            <person name="Mohn W.W."/>
            <person name="Eltis L.D."/>
        </authorList>
    </citation>
    <scope>NUCLEOTIDE SEQUENCE [LARGE SCALE GENOMIC DNA]</scope>
    <source>
        <strain evidence="2">RHA1</strain>
    </source>
</reference>
<name>Q0SBM2_RHOJR</name>
<dbReference type="Proteomes" id="UP000008710">
    <property type="component" value="Chromosome"/>
</dbReference>
<dbReference type="KEGG" id="rha:RHA1_ro03261"/>
<protein>
    <submittedName>
        <fullName evidence="1">Uncharacterized protein</fullName>
    </submittedName>
</protein>
<dbReference type="eggNOG" id="ENOG5032D1Y">
    <property type="taxonomic scope" value="Bacteria"/>
</dbReference>
<dbReference type="OrthoDB" id="4463898at2"/>
<dbReference type="RefSeq" id="WP_011595918.1">
    <property type="nucleotide sequence ID" value="NC_008268.1"/>
</dbReference>
<evidence type="ECO:0000313" key="2">
    <source>
        <dbReference type="Proteomes" id="UP000008710"/>
    </source>
</evidence>
<dbReference type="EMBL" id="CP000431">
    <property type="protein sequence ID" value="ABG95064.1"/>
    <property type="molecule type" value="Genomic_DNA"/>
</dbReference>